<evidence type="ECO:0000313" key="1">
    <source>
        <dbReference type="EMBL" id="KAF9728425.1"/>
    </source>
</evidence>
<dbReference type="EMBL" id="WJXW01000020">
    <property type="protein sequence ID" value="KAF9728462.1"/>
    <property type="molecule type" value="Genomic_DNA"/>
</dbReference>
<evidence type="ECO:0000313" key="14">
    <source>
        <dbReference type="Proteomes" id="UP000756921"/>
    </source>
</evidence>
<name>A0A9P6G3M2_9PLEO</name>
<protein>
    <submittedName>
        <fullName evidence="3">Uncharacterized protein</fullName>
    </submittedName>
</protein>
<evidence type="ECO:0000313" key="5">
    <source>
        <dbReference type="EMBL" id="KAF9729883.1"/>
    </source>
</evidence>
<dbReference type="EMBL" id="WJXW01000015">
    <property type="protein sequence ID" value="KAF9730272.1"/>
    <property type="molecule type" value="Genomic_DNA"/>
</dbReference>
<dbReference type="EMBL" id="WJXW01000015">
    <property type="protein sequence ID" value="KAF9730188.1"/>
    <property type="molecule type" value="Genomic_DNA"/>
</dbReference>
<evidence type="ECO:0000313" key="11">
    <source>
        <dbReference type="EMBL" id="KAF9733332.1"/>
    </source>
</evidence>
<evidence type="ECO:0000313" key="10">
    <source>
        <dbReference type="EMBL" id="KAF9730272.1"/>
    </source>
</evidence>
<gene>
    <name evidence="12" type="ORF">PMIN01_08092</name>
    <name evidence="13" type="ORF">PMIN01_08135</name>
    <name evidence="11" type="ORF">PMIN01_09015</name>
    <name evidence="4" type="ORF">PMIN01_11758</name>
    <name evidence="5" type="ORF">PMIN01_11816</name>
    <name evidence="6" type="ORF">PMIN01_12039</name>
    <name evidence="7" type="ORF">PMIN01_12051</name>
    <name evidence="8" type="ORF">PMIN01_12121</name>
    <name evidence="9" type="ORF">PMIN01_12154</name>
    <name evidence="10" type="ORF">PMIN01_12205</name>
    <name evidence="1" type="ORF">PMIN01_13558</name>
    <name evidence="2" type="ORF">PMIN01_13568</name>
    <name evidence="3" type="ORF">PMIN01_13595</name>
</gene>
<evidence type="ECO:0000313" key="7">
    <source>
        <dbReference type="EMBL" id="KAF9730118.1"/>
    </source>
</evidence>
<evidence type="ECO:0000313" key="8">
    <source>
        <dbReference type="EMBL" id="KAF9730188.1"/>
    </source>
</evidence>
<evidence type="ECO:0000313" key="12">
    <source>
        <dbReference type="EMBL" id="KAF9733749.1"/>
    </source>
</evidence>
<dbReference type="EMBL" id="WJXW01000015">
    <property type="protein sequence ID" value="KAF9730118.1"/>
    <property type="molecule type" value="Genomic_DNA"/>
</dbReference>
<dbReference type="EMBL" id="WJXW01000015">
    <property type="protein sequence ID" value="KAF9729883.1"/>
    <property type="molecule type" value="Genomic_DNA"/>
</dbReference>
<sequence length="41" mass="4652">MPHNTQSQTASSTVAPMSKEWCPFRHTRQGLRRVAIALHGY</sequence>
<evidence type="ECO:0000313" key="4">
    <source>
        <dbReference type="EMBL" id="KAF9729825.1"/>
    </source>
</evidence>
<evidence type="ECO:0000313" key="13">
    <source>
        <dbReference type="EMBL" id="KAF9733792.1"/>
    </source>
</evidence>
<dbReference type="EMBL" id="WJXW01000008">
    <property type="protein sequence ID" value="KAF9733792.1"/>
    <property type="molecule type" value="Genomic_DNA"/>
</dbReference>
<organism evidence="3 14">
    <name type="scientific">Paraphaeosphaeria minitans</name>
    <dbReference type="NCBI Taxonomy" id="565426"/>
    <lineage>
        <taxon>Eukaryota</taxon>
        <taxon>Fungi</taxon>
        <taxon>Dikarya</taxon>
        <taxon>Ascomycota</taxon>
        <taxon>Pezizomycotina</taxon>
        <taxon>Dothideomycetes</taxon>
        <taxon>Pleosporomycetidae</taxon>
        <taxon>Pleosporales</taxon>
        <taxon>Massarineae</taxon>
        <taxon>Didymosphaeriaceae</taxon>
        <taxon>Paraphaeosphaeria</taxon>
    </lineage>
</organism>
<dbReference type="Proteomes" id="UP000756921">
    <property type="component" value="Unassembled WGS sequence"/>
</dbReference>
<dbReference type="AlphaFoldDB" id="A0A9P6G3M2"/>
<accession>A0A9P6G3M2</accession>
<dbReference type="EMBL" id="WJXW01000020">
    <property type="protein sequence ID" value="KAF9728425.1"/>
    <property type="molecule type" value="Genomic_DNA"/>
</dbReference>
<dbReference type="EMBL" id="WJXW01000015">
    <property type="protein sequence ID" value="KAF9730221.1"/>
    <property type="molecule type" value="Genomic_DNA"/>
</dbReference>
<evidence type="ECO:0000313" key="2">
    <source>
        <dbReference type="EMBL" id="KAF9728435.1"/>
    </source>
</evidence>
<keyword evidence="14" id="KW-1185">Reference proteome</keyword>
<evidence type="ECO:0000313" key="3">
    <source>
        <dbReference type="EMBL" id="KAF9728462.1"/>
    </source>
</evidence>
<dbReference type="EMBL" id="WJXW01000020">
    <property type="protein sequence ID" value="KAF9728435.1"/>
    <property type="molecule type" value="Genomic_DNA"/>
</dbReference>
<dbReference type="EMBL" id="WJXW01000015">
    <property type="protein sequence ID" value="KAF9730106.1"/>
    <property type="molecule type" value="Genomic_DNA"/>
</dbReference>
<evidence type="ECO:0000313" key="6">
    <source>
        <dbReference type="EMBL" id="KAF9730106.1"/>
    </source>
</evidence>
<dbReference type="EMBL" id="WJXW01000015">
    <property type="protein sequence ID" value="KAF9729825.1"/>
    <property type="molecule type" value="Genomic_DNA"/>
</dbReference>
<dbReference type="EMBL" id="WJXW01000009">
    <property type="protein sequence ID" value="KAF9733332.1"/>
    <property type="molecule type" value="Genomic_DNA"/>
</dbReference>
<evidence type="ECO:0000313" key="9">
    <source>
        <dbReference type="EMBL" id="KAF9730221.1"/>
    </source>
</evidence>
<proteinExistence type="predicted"/>
<reference evidence="3" key="1">
    <citation type="journal article" date="2020" name="Mol. Plant Microbe Interact.">
        <title>Genome Sequence of the Biocontrol Agent Coniothyrium minitans strain Conio (IMI 134523).</title>
        <authorList>
            <person name="Patel D."/>
            <person name="Shittu T.A."/>
            <person name="Baroncelli R."/>
            <person name="Muthumeenakshi S."/>
            <person name="Osborne T.H."/>
            <person name="Janganan T.K."/>
            <person name="Sreenivasaprasad S."/>
        </authorList>
    </citation>
    <scope>NUCLEOTIDE SEQUENCE</scope>
    <source>
        <strain evidence="3">Conio</strain>
    </source>
</reference>
<dbReference type="EMBL" id="WJXW01000008">
    <property type="protein sequence ID" value="KAF9733749.1"/>
    <property type="molecule type" value="Genomic_DNA"/>
</dbReference>
<comment type="caution">
    <text evidence="3">The sequence shown here is derived from an EMBL/GenBank/DDBJ whole genome shotgun (WGS) entry which is preliminary data.</text>
</comment>